<keyword evidence="2" id="KW-0813">Transport</keyword>
<evidence type="ECO:0000256" key="1">
    <source>
        <dbReference type="ARBA" id="ARBA00004651"/>
    </source>
</evidence>
<dbReference type="InterPro" id="IPR001851">
    <property type="entry name" value="ABC_transp_permease"/>
</dbReference>
<feature type="transmembrane region" description="Helical" evidence="10">
    <location>
        <begin position="297"/>
        <end position="325"/>
    </location>
</feature>
<protein>
    <submittedName>
        <fullName evidence="11">Branched-chain amino acid transport system permease protein</fullName>
    </submittedName>
</protein>
<evidence type="ECO:0000256" key="9">
    <source>
        <dbReference type="ARBA" id="ARBA00037998"/>
    </source>
</evidence>
<reference evidence="12" key="1">
    <citation type="submission" date="2016-10" db="EMBL/GenBank/DDBJ databases">
        <authorList>
            <person name="Varghese N."/>
            <person name="Submissions S."/>
        </authorList>
    </citation>
    <scope>NUCLEOTIDE SEQUENCE [LARGE SCALE GENOMIC DNA]</scope>
    <source>
        <strain evidence="12">IBRC-M 10760</strain>
    </source>
</reference>
<feature type="transmembrane region" description="Helical" evidence="10">
    <location>
        <begin position="18"/>
        <end position="35"/>
    </location>
</feature>
<name>A0A1G7K8P7_9EURY</name>
<dbReference type="OrthoDB" id="31233at2157"/>
<evidence type="ECO:0000256" key="6">
    <source>
        <dbReference type="ARBA" id="ARBA00022970"/>
    </source>
</evidence>
<feature type="transmembrane region" description="Helical" evidence="10">
    <location>
        <begin position="218"/>
        <end position="237"/>
    </location>
</feature>
<dbReference type="Pfam" id="PF02653">
    <property type="entry name" value="BPD_transp_2"/>
    <property type="match status" value="1"/>
</dbReference>
<keyword evidence="3" id="KW-1003">Cell membrane</keyword>
<evidence type="ECO:0000256" key="3">
    <source>
        <dbReference type="ARBA" id="ARBA00022475"/>
    </source>
</evidence>
<evidence type="ECO:0000313" key="11">
    <source>
        <dbReference type="EMBL" id="SDF33545.1"/>
    </source>
</evidence>
<proteinExistence type="inferred from homology"/>
<feature type="transmembrane region" description="Helical" evidence="10">
    <location>
        <begin position="127"/>
        <end position="151"/>
    </location>
</feature>
<dbReference type="RefSeq" id="WP_092690601.1">
    <property type="nucleotide sequence ID" value="NZ_FNBK01000005.1"/>
</dbReference>
<comment type="similarity">
    <text evidence="9">Belongs to the binding-protein-dependent transport system permease family. LivHM subfamily.</text>
</comment>
<keyword evidence="7 10" id="KW-1133">Transmembrane helix</keyword>
<dbReference type="AlphaFoldDB" id="A0A1G7K8P7"/>
<dbReference type="InterPro" id="IPR052157">
    <property type="entry name" value="BCAA_transport_permease"/>
</dbReference>
<dbReference type="PANTHER" id="PTHR11795:SF371">
    <property type="entry name" value="HIGH-AFFINITY BRANCHED-CHAIN AMINO ACID TRANSPORT SYSTEM PERMEASE PROTEIN LIVH"/>
    <property type="match status" value="1"/>
</dbReference>
<keyword evidence="12" id="KW-1185">Reference proteome</keyword>
<dbReference type="EMBL" id="FNBK01000005">
    <property type="protein sequence ID" value="SDF33545.1"/>
    <property type="molecule type" value="Genomic_DNA"/>
</dbReference>
<dbReference type="STRING" id="660518.SAMN05216218_105212"/>
<dbReference type="GO" id="GO:0015188">
    <property type="term" value="F:L-isoleucine transmembrane transporter activity"/>
    <property type="evidence" value="ECO:0007669"/>
    <property type="project" value="TreeGrafter"/>
</dbReference>
<feature type="transmembrane region" description="Helical" evidence="10">
    <location>
        <begin position="86"/>
        <end position="107"/>
    </location>
</feature>
<sequence>MATDTETNTLVAFVRERAVLIALGLFVALLVADLFRKLGTGALTAASLAGFVKDGTVLGLSLGLAGIGLAMTYSILNFANFAHGDYITVGGVVGWITAFLVTGLGSFEAQPLVLLRASSRTLGISVTTAPVAIFLGLVVSVVVTAGLALLIDRIVFRPMRGQRGIALLIASVGVALAVRYLLVFTLQTGPRGLTAGQATPSWDLPVGGGSVTITAHEATLAVLAVALMIGTHVLLRYTTFGTAMRAMADNEDLAQVSGIPTERVIRTTWLLGAGLTGAAGFLIALERGALTMSFGWQLLLLVFAAVILGGIGSVYGAMVGGLVIGLASRLSLVWLPESFIIAAAFVVMIVMLLVRPQGLLGGVTTV</sequence>
<gene>
    <name evidence="11" type="ORF">SAMN05216218_105212</name>
</gene>
<dbReference type="GO" id="GO:0015808">
    <property type="term" value="P:L-alanine transport"/>
    <property type="evidence" value="ECO:0007669"/>
    <property type="project" value="TreeGrafter"/>
</dbReference>
<keyword evidence="4" id="KW-0997">Cell inner membrane</keyword>
<evidence type="ECO:0000256" key="2">
    <source>
        <dbReference type="ARBA" id="ARBA00022448"/>
    </source>
</evidence>
<feature type="transmembrane region" description="Helical" evidence="10">
    <location>
        <begin position="163"/>
        <end position="182"/>
    </location>
</feature>
<evidence type="ECO:0000313" key="12">
    <source>
        <dbReference type="Proteomes" id="UP000199076"/>
    </source>
</evidence>
<dbReference type="PANTHER" id="PTHR11795">
    <property type="entry name" value="BRANCHED-CHAIN AMINO ACID TRANSPORT SYSTEM PERMEASE PROTEIN LIVH"/>
    <property type="match status" value="1"/>
</dbReference>
<dbReference type="GO" id="GO:0015190">
    <property type="term" value="F:L-leucine transmembrane transporter activity"/>
    <property type="evidence" value="ECO:0007669"/>
    <property type="project" value="TreeGrafter"/>
</dbReference>
<evidence type="ECO:0000256" key="7">
    <source>
        <dbReference type="ARBA" id="ARBA00022989"/>
    </source>
</evidence>
<feature type="transmembrane region" description="Helical" evidence="10">
    <location>
        <begin position="332"/>
        <end position="354"/>
    </location>
</feature>
<evidence type="ECO:0000256" key="4">
    <source>
        <dbReference type="ARBA" id="ARBA00022519"/>
    </source>
</evidence>
<evidence type="ECO:0000256" key="8">
    <source>
        <dbReference type="ARBA" id="ARBA00023136"/>
    </source>
</evidence>
<evidence type="ECO:0000256" key="5">
    <source>
        <dbReference type="ARBA" id="ARBA00022692"/>
    </source>
</evidence>
<dbReference type="CDD" id="cd06582">
    <property type="entry name" value="TM_PBP1_LivH_like"/>
    <property type="match status" value="1"/>
</dbReference>
<dbReference type="Proteomes" id="UP000199076">
    <property type="component" value="Unassembled WGS sequence"/>
</dbReference>
<dbReference type="GO" id="GO:0005304">
    <property type="term" value="F:L-valine transmembrane transporter activity"/>
    <property type="evidence" value="ECO:0007669"/>
    <property type="project" value="TreeGrafter"/>
</dbReference>
<keyword evidence="8 10" id="KW-0472">Membrane</keyword>
<dbReference type="GO" id="GO:0005886">
    <property type="term" value="C:plasma membrane"/>
    <property type="evidence" value="ECO:0007669"/>
    <property type="project" value="UniProtKB-SubCell"/>
</dbReference>
<organism evidence="11 12">
    <name type="scientific">Halorientalis regularis</name>
    <dbReference type="NCBI Taxonomy" id="660518"/>
    <lineage>
        <taxon>Archaea</taxon>
        <taxon>Methanobacteriati</taxon>
        <taxon>Methanobacteriota</taxon>
        <taxon>Stenosarchaea group</taxon>
        <taxon>Halobacteria</taxon>
        <taxon>Halobacteriales</taxon>
        <taxon>Haloarculaceae</taxon>
        <taxon>Halorientalis</taxon>
    </lineage>
</organism>
<feature type="transmembrane region" description="Helical" evidence="10">
    <location>
        <begin position="267"/>
        <end position="285"/>
    </location>
</feature>
<keyword evidence="5 10" id="KW-0812">Transmembrane</keyword>
<dbReference type="GO" id="GO:0042941">
    <property type="term" value="P:D-alanine transmembrane transport"/>
    <property type="evidence" value="ECO:0007669"/>
    <property type="project" value="TreeGrafter"/>
</dbReference>
<feature type="transmembrane region" description="Helical" evidence="10">
    <location>
        <begin position="55"/>
        <end position="79"/>
    </location>
</feature>
<comment type="subcellular location">
    <subcellularLocation>
        <location evidence="1">Cell membrane</location>
        <topology evidence="1">Multi-pass membrane protein</topology>
    </subcellularLocation>
</comment>
<evidence type="ECO:0000256" key="10">
    <source>
        <dbReference type="SAM" id="Phobius"/>
    </source>
</evidence>
<keyword evidence="6" id="KW-0029">Amino-acid transport</keyword>
<dbReference type="GO" id="GO:0015192">
    <property type="term" value="F:L-phenylalanine transmembrane transporter activity"/>
    <property type="evidence" value="ECO:0007669"/>
    <property type="project" value="TreeGrafter"/>
</dbReference>
<accession>A0A1G7K8P7</accession>
<dbReference type="GO" id="GO:1903806">
    <property type="term" value="P:L-isoleucine import across plasma membrane"/>
    <property type="evidence" value="ECO:0007669"/>
    <property type="project" value="TreeGrafter"/>
</dbReference>